<comment type="similarity">
    <text evidence="2">Belongs to the ROK (NagC/XylR) family.</text>
</comment>
<evidence type="ECO:0000313" key="4">
    <source>
        <dbReference type="EMBL" id="MDY0394571.1"/>
    </source>
</evidence>
<dbReference type="InterPro" id="IPR049874">
    <property type="entry name" value="ROK_cs"/>
</dbReference>
<evidence type="ECO:0000256" key="2">
    <source>
        <dbReference type="ARBA" id="ARBA00006479"/>
    </source>
</evidence>
<reference evidence="4 5" key="1">
    <citation type="submission" date="2023-10" db="EMBL/GenBank/DDBJ databases">
        <title>Virgibacillus halophilus 5B73C genome.</title>
        <authorList>
            <person name="Miliotis G."/>
            <person name="Sengupta P."/>
            <person name="Hameed A."/>
            <person name="Chuvochina M."/>
            <person name="Mcdonagh F."/>
            <person name="Simpson A.C."/>
            <person name="Singh N.K."/>
            <person name="Rekha P.D."/>
            <person name="Raman K."/>
            <person name="Hugenholtz P."/>
            <person name="Venkateswaran K."/>
        </authorList>
    </citation>
    <scope>NUCLEOTIDE SEQUENCE [LARGE SCALE GENOMIC DNA]</scope>
    <source>
        <strain evidence="4 5">5B73C</strain>
    </source>
</reference>
<dbReference type="EMBL" id="JAWDIP010000003">
    <property type="protein sequence ID" value="MDY0394571.1"/>
    <property type="molecule type" value="Genomic_DNA"/>
</dbReference>
<protein>
    <submittedName>
        <fullName evidence="4">ROK family transcriptional regulator</fullName>
    </submittedName>
</protein>
<dbReference type="PANTHER" id="PTHR18964">
    <property type="entry name" value="ROK (REPRESSOR, ORF, KINASE) FAMILY"/>
    <property type="match status" value="1"/>
</dbReference>
<dbReference type="InterPro" id="IPR043129">
    <property type="entry name" value="ATPase_NBD"/>
</dbReference>
<dbReference type="Gene3D" id="3.30.420.40">
    <property type="match status" value="2"/>
</dbReference>
<keyword evidence="3" id="KW-0119">Carbohydrate metabolism</keyword>
<dbReference type="PANTHER" id="PTHR18964:SF149">
    <property type="entry name" value="BIFUNCTIONAL UDP-N-ACETYLGLUCOSAMINE 2-EPIMERASE_N-ACETYLMANNOSAMINE KINASE"/>
    <property type="match status" value="1"/>
</dbReference>
<dbReference type="InterPro" id="IPR036390">
    <property type="entry name" value="WH_DNA-bd_sf"/>
</dbReference>
<evidence type="ECO:0000313" key="5">
    <source>
        <dbReference type="Proteomes" id="UP001281447"/>
    </source>
</evidence>
<proteinExistence type="inferred from homology"/>
<comment type="caution">
    <text evidence="4">The sequence shown here is derived from an EMBL/GenBank/DDBJ whole genome shotgun (WGS) entry which is preliminary data.</text>
</comment>
<accession>A0ABU5C6T2</accession>
<organism evidence="4 5">
    <name type="scientific">Tigheibacillus halophilus</name>
    <dbReference type="NCBI Taxonomy" id="361280"/>
    <lineage>
        <taxon>Bacteria</taxon>
        <taxon>Bacillati</taxon>
        <taxon>Bacillota</taxon>
        <taxon>Bacilli</taxon>
        <taxon>Bacillales</taxon>
        <taxon>Bacillaceae</taxon>
        <taxon>Tigheibacillus</taxon>
    </lineage>
</organism>
<dbReference type="Pfam" id="PF13412">
    <property type="entry name" value="HTH_24"/>
    <property type="match status" value="1"/>
</dbReference>
<sequence>MERGTFQMMKTVNRTIILNKIRTSKTISRAAIAKLTKLTPPTVSSIVKELIEEGIVQESSLGASSGGRKPMTLLINHDRFYIIGIDAGPITIDGIVTNLSGKIIARESQSLSNVKNNDQFLHTLKSVIVSLLEAVDNTEKVFGIGIAMQGAVDLKTGTALVAPNLGLRDIPIKEELEKNFDIPVKVENDARAMAIGESWFGNDDSYKNIMAINIGRGVGAGIVIDGKLYHGTRDLAGEVGHMTIDINGEVCDCGNKGCLQAYITGPAIVKRILKLEHNESIETGEDVFRLAEAGDTTALRVFQETGRIIGVGLTNLIHVVNPEMIILGGGVMKAEKFILPSVQETIIAHALTENAKSTKVAVTHLGDDATLLGAVALLLVEVFY</sequence>
<dbReference type="InterPro" id="IPR036388">
    <property type="entry name" value="WH-like_DNA-bd_sf"/>
</dbReference>
<dbReference type="Gene3D" id="1.10.10.10">
    <property type="entry name" value="Winged helix-like DNA-binding domain superfamily/Winged helix DNA-binding domain"/>
    <property type="match status" value="1"/>
</dbReference>
<dbReference type="Proteomes" id="UP001281447">
    <property type="component" value="Unassembled WGS sequence"/>
</dbReference>
<name>A0ABU5C6T2_9BACI</name>
<evidence type="ECO:0000256" key="1">
    <source>
        <dbReference type="ARBA" id="ARBA00002486"/>
    </source>
</evidence>
<dbReference type="Pfam" id="PF00480">
    <property type="entry name" value="ROK"/>
    <property type="match status" value="1"/>
</dbReference>
<gene>
    <name evidence="4" type="ORF">RWE15_09110</name>
</gene>
<keyword evidence="3" id="KW-0859">Xylose metabolism</keyword>
<evidence type="ECO:0000256" key="3">
    <source>
        <dbReference type="ARBA" id="ARBA00022629"/>
    </source>
</evidence>
<dbReference type="SUPFAM" id="SSF53067">
    <property type="entry name" value="Actin-like ATPase domain"/>
    <property type="match status" value="1"/>
</dbReference>
<dbReference type="PROSITE" id="PS01125">
    <property type="entry name" value="ROK"/>
    <property type="match status" value="1"/>
</dbReference>
<dbReference type="SUPFAM" id="SSF46785">
    <property type="entry name" value="Winged helix' DNA-binding domain"/>
    <property type="match status" value="1"/>
</dbReference>
<dbReference type="RefSeq" id="WP_390354463.1">
    <property type="nucleotide sequence ID" value="NZ_JBHUIZ010000005.1"/>
</dbReference>
<keyword evidence="5" id="KW-1185">Reference proteome</keyword>
<dbReference type="InterPro" id="IPR000600">
    <property type="entry name" value="ROK"/>
</dbReference>
<dbReference type="CDD" id="cd24076">
    <property type="entry name" value="ASKHA_ATPase_ROK_BsXylR-like"/>
    <property type="match status" value="1"/>
</dbReference>
<comment type="function">
    <text evidence="1">Transcriptional repressor of xylose-utilizing enzymes.</text>
</comment>